<dbReference type="PROSITE" id="PS51257">
    <property type="entry name" value="PROKAR_LIPOPROTEIN"/>
    <property type="match status" value="1"/>
</dbReference>
<evidence type="ECO:0000256" key="1">
    <source>
        <dbReference type="SAM" id="Phobius"/>
    </source>
</evidence>
<feature type="transmembrane region" description="Helical" evidence="1">
    <location>
        <begin position="9"/>
        <end position="29"/>
    </location>
</feature>
<keyword evidence="3" id="KW-1185">Reference proteome</keyword>
<dbReference type="EMBL" id="WAJS01000005">
    <property type="protein sequence ID" value="KAB1651092.1"/>
    <property type="molecule type" value="Genomic_DNA"/>
</dbReference>
<dbReference type="AlphaFoldDB" id="A0A7C8BX23"/>
<evidence type="ECO:0000313" key="2">
    <source>
        <dbReference type="EMBL" id="KAB1651092.1"/>
    </source>
</evidence>
<dbReference type="RefSeq" id="WP_151429801.1">
    <property type="nucleotide sequence ID" value="NZ_JANJZI010000009.1"/>
</dbReference>
<reference evidence="2 3" key="1">
    <citation type="submission" date="2019-09" db="EMBL/GenBank/DDBJ databases">
        <title>Whole genome shotgun sequencing (WGS) of Ellagibacter isourolithinifaciens DSM 104140(T) and Adlercreutzia muris DSM 29508(T).</title>
        <authorList>
            <person name="Stoll D.A."/>
            <person name="Danylec N."/>
            <person name="Huch M."/>
        </authorList>
    </citation>
    <scope>NUCLEOTIDE SEQUENCE [LARGE SCALE GENOMIC DNA]</scope>
    <source>
        <strain evidence="2 3">DSM 29508</strain>
    </source>
</reference>
<organism evidence="2 3">
    <name type="scientific">Adlercreutzia muris</name>
    <dbReference type="NCBI Taxonomy" id="1796610"/>
    <lineage>
        <taxon>Bacteria</taxon>
        <taxon>Bacillati</taxon>
        <taxon>Actinomycetota</taxon>
        <taxon>Coriobacteriia</taxon>
        <taxon>Eggerthellales</taxon>
        <taxon>Eggerthellaceae</taxon>
        <taxon>Adlercreutzia</taxon>
    </lineage>
</organism>
<dbReference type="Proteomes" id="UP000479639">
    <property type="component" value="Unassembled WGS sequence"/>
</dbReference>
<keyword evidence="1" id="KW-0472">Membrane</keyword>
<protein>
    <submittedName>
        <fullName evidence="2">Uncharacterized protein</fullName>
    </submittedName>
</protein>
<comment type="caution">
    <text evidence="2">The sequence shown here is derived from an EMBL/GenBank/DDBJ whole genome shotgun (WGS) entry which is preliminary data.</text>
</comment>
<name>A0A7C8BX23_9ACTN</name>
<keyword evidence="1" id="KW-0812">Transmembrane</keyword>
<gene>
    <name evidence="2" type="ORF">F8D48_02275</name>
</gene>
<keyword evidence="1" id="KW-1133">Transmembrane helix</keyword>
<proteinExistence type="predicted"/>
<evidence type="ECO:0000313" key="3">
    <source>
        <dbReference type="Proteomes" id="UP000479639"/>
    </source>
</evidence>
<accession>A0A7C8BX23</accession>
<sequence length="235" mass="25641">MLGERIRSLGFLLGGVGGAGLLFMALLVGCSPQEESRYLGPDTLDERVMEASILSAESYQREGGIAGDGPGAPEATLSDYWIGAPIPQFYMEGSLSDEKTDYHLERLGFNCYPLLQEGRLVALQYVDDWLDTSSDVDGNYSRIVRERLSLFEEFVADKVPLAQVTLAWSDGTWQEWLVRPDGTGVLVDGDESAVVGVAEGKGPTVEPVPDELAAVLGQLDFSDPSDIREFTLEER</sequence>